<accession>A0A1L9QWB8</accession>
<organism evidence="1 2">
    <name type="scientific">Roseofilum reptotaenium AO1-A</name>
    <dbReference type="NCBI Taxonomy" id="1925591"/>
    <lineage>
        <taxon>Bacteria</taxon>
        <taxon>Bacillati</taxon>
        <taxon>Cyanobacteriota</taxon>
        <taxon>Cyanophyceae</taxon>
        <taxon>Desertifilales</taxon>
        <taxon>Desertifilaceae</taxon>
        <taxon>Roseofilum</taxon>
    </lineage>
</organism>
<gene>
    <name evidence="1" type="ORF">BI308_02750</name>
</gene>
<reference evidence="1" key="1">
    <citation type="submission" date="2016-10" db="EMBL/GenBank/DDBJ databases">
        <title>CRISPR-Cas defence system in Roseofilum reptotaenium: evidence of a bacteriophage-cyanobacterium arms race in the coral black band disease.</title>
        <authorList>
            <person name="Buerger P."/>
            <person name="Wood-Charlson E.M."/>
            <person name="Weynberg K.D."/>
            <person name="Willis B."/>
            <person name="Van Oppen M.J."/>
        </authorList>
    </citation>
    <scope>NUCLEOTIDE SEQUENCE [LARGE SCALE GENOMIC DNA]</scope>
    <source>
        <strain evidence="1">AO1-A</strain>
    </source>
</reference>
<name>A0A1L9QWB8_9CYAN</name>
<evidence type="ECO:0000313" key="2">
    <source>
        <dbReference type="Proteomes" id="UP000183940"/>
    </source>
</evidence>
<proteinExistence type="predicted"/>
<evidence type="ECO:0000313" key="1">
    <source>
        <dbReference type="EMBL" id="OJJ26995.1"/>
    </source>
</evidence>
<dbReference type="EMBL" id="MLAW01000003">
    <property type="protein sequence ID" value="OJJ26995.1"/>
    <property type="molecule type" value="Genomic_DNA"/>
</dbReference>
<keyword evidence="2" id="KW-1185">Reference proteome</keyword>
<sequence length="106" mass="12560">MNNPSKMSNNQKLALLQEIEQIPEEDIPGLLELVRCLRQQTVQTNPVQNWNDAMVRLNSGDRQDKQLKQQRLQEMFASWSELDDECEQKESLKLIESLQRTSIYRW</sequence>
<comment type="caution">
    <text evidence="1">The sequence shown here is derived from an EMBL/GenBank/DDBJ whole genome shotgun (WGS) entry which is preliminary data.</text>
</comment>
<dbReference type="Proteomes" id="UP000183940">
    <property type="component" value="Unassembled WGS sequence"/>
</dbReference>
<protein>
    <submittedName>
        <fullName evidence="1">Uncharacterized protein</fullName>
    </submittedName>
</protein>
<dbReference type="AlphaFoldDB" id="A0A1L9QWB8"/>